<evidence type="ECO:0008006" key="3">
    <source>
        <dbReference type="Google" id="ProtNLM"/>
    </source>
</evidence>
<dbReference type="Proteomes" id="UP000184020">
    <property type="component" value="Unassembled WGS sequence"/>
</dbReference>
<keyword evidence="2" id="KW-1185">Reference proteome</keyword>
<evidence type="ECO:0000313" key="1">
    <source>
        <dbReference type="EMBL" id="SHG95742.1"/>
    </source>
</evidence>
<proteinExistence type="predicted"/>
<protein>
    <recommendedName>
        <fullName evidence="3">Glycerol kinase</fullName>
    </recommendedName>
</protein>
<evidence type="ECO:0000313" key="2">
    <source>
        <dbReference type="Proteomes" id="UP000184020"/>
    </source>
</evidence>
<dbReference type="RefSeq" id="WP_073021128.1">
    <property type="nucleotide sequence ID" value="NZ_FQWF01000012.1"/>
</dbReference>
<dbReference type="EMBL" id="FQWF01000012">
    <property type="protein sequence ID" value="SHG95742.1"/>
    <property type="molecule type" value="Genomic_DNA"/>
</dbReference>
<dbReference type="Gene3D" id="3.40.960.10">
    <property type="entry name" value="VSR Endonuclease"/>
    <property type="match status" value="1"/>
</dbReference>
<reference evidence="2" key="1">
    <citation type="submission" date="2016-11" db="EMBL/GenBank/DDBJ databases">
        <authorList>
            <person name="Varghese N."/>
            <person name="Submissions S."/>
        </authorList>
    </citation>
    <scope>NUCLEOTIDE SEQUENCE [LARGE SCALE GENOMIC DNA]</scope>
    <source>
        <strain evidence="2">DSM 17659</strain>
    </source>
</reference>
<gene>
    <name evidence="1" type="ORF">SAMN05444372_11232</name>
</gene>
<sequence length="298" mass="34384">MEYISTSAVANELDIKSSDLFDKLKTLGWVDKKNDKWVLTDLGKEKGGQTRTNPKFGEYVVWPENISIDNGKLKEKAKLINATAIGKHFDISSQRLNLIFSELGWIEKDIAGWEITKLGKSLGGRQFEHDTSGGTYVLWPDNILENKNLTSIFNEVANIPVLPKLQKDKPTPNVKPAISDNFREKFPATLRTKDGHMVRSRAEVIIDNALYDYKLAHAYERKLPVEEDLYSDFFIPTENVYIEFWGMEDDPKYAERKKIKIEIYKKYDFKLIELNDCDISNLDDHLPKKLLKFGIKVY</sequence>
<dbReference type="STRING" id="229205.SAMN05444372_11232"/>
<dbReference type="OrthoDB" id="5500241at2"/>
<name>A0A1M5P1T5_9FLAO</name>
<dbReference type="AlphaFoldDB" id="A0A1M5P1T5"/>
<organism evidence="1 2">
    <name type="scientific">Flavobacterium micromati</name>
    <dbReference type="NCBI Taxonomy" id="229205"/>
    <lineage>
        <taxon>Bacteria</taxon>
        <taxon>Pseudomonadati</taxon>
        <taxon>Bacteroidota</taxon>
        <taxon>Flavobacteriia</taxon>
        <taxon>Flavobacteriales</taxon>
        <taxon>Flavobacteriaceae</taxon>
        <taxon>Flavobacterium</taxon>
    </lineage>
</organism>
<accession>A0A1M5P1T5</accession>